<dbReference type="STRING" id="1160497.A0A1L9VNP6"/>
<organism evidence="1 2">
    <name type="scientific">Aspergillus glaucus CBS 516.65</name>
    <dbReference type="NCBI Taxonomy" id="1160497"/>
    <lineage>
        <taxon>Eukaryota</taxon>
        <taxon>Fungi</taxon>
        <taxon>Dikarya</taxon>
        <taxon>Ascomycota</taxon>
        <taxon>Pezizomycotina</taxon>
        <taxon>Eurotiomycetes</taxon>
        <taxon>Eurotiomycetidae</taxon>
        <taxon>Eurotiales</taxon>
        <taxon>Aspergillaceae</taxon>
        <taxon>Aspergillus</taxon>
        <taxon>Aspergillus subgen. Aspergillus</taxon>
    </lineage>
</organism>
<evidence type="ECO:0000313" key="2">
    <source>
        <dbReference type="Proteomes" id="UP000184300"/>
    </source>
</evidence>
<dbReference type="AlphaFoldDB" id="A0A1L9VNP6"/>
<dbReference type="Proteomes" id="UP000184300">
    <property type="component" value="Unassembled WGS sequence"/>
</dbReference>
<gene>
    <name evidence="1" type="ORF">ASPGLDRAFT_24567</name>
</gene>
<dbReference type="GeneID" id="34459661"/>
<keyword evidence="2" id="KW-1185">Reference proteome</keyword>
<dbReference type="EMBL" id="KV878894">
    <property type="protein sequence ID" value="OJJ85547.1"/>
    <property type="molecule type" value="Genomic_DNA"/>
</dbReference>
<reference evidence="2" key="1">
    <citation type="journal article" date="2017" name="Genome Biol.">
        <title>Comparative genomics reveals high biological diversity and specific adaptations in the industrially and medically important fungal genus Aspergillus.</title>
        <authorList>
            <person name="de Vries R.P."/>
            <person name="Riley R."/>
            <person name="Wiebenga A."/>
            <person name="Aguilar-Osorio G."/>
            <person name="Amillis S."/>
            <person name="Uchima C.A."/>
            <person name="Anderluh G."/>
            <person name="Asadollahi M."/>
            <person name="Askin M."/>
            <person name="Barry K."/>
            <person name="Battaglia E."/>
            <person name="Bayram O."/>
            <person name="Benocci T."/>
            <person name="Braus-Stromeyer S.A."/>
            <person name="Caldana C."/>
            <person name="Canovas D."/>
            <person name="Cerqueira G.C."/>
            <person name="Chen F."/>
            <person name="Chen W."/>
            <person name="Choi C."/>
            <person name="Clum A."/>
            <person name="Dos Santos R.A."/>
            <person name="Damasio A.R."/>
            <person name="Diallinas G."/>
            <person name="Emri T."/>
            <person name="Fekete E."/>
            <person name="Flipphi M."/>
            <person name="Freyberg S."/>
            <person name="Gallo A."/>
            <person name="Gournas C."/>
            <person name="Habgood R."/>
            <person name="Hainaut M."/>
            <person name="Harispe M.L."/>
            <person name="Henrissat B."/>
            <person name="Hilden K.S."/>
            <person name="Hope R."/>
            <person name="Hossain A."/>
            <person name="Karabika E."/>
            <person name="Karaffa L."/>
            <person name="Karanyi Z."/>
            <person name="Krasevec N."/>
            <person name="Kuo A."/>
            <person name="Kusch H."/>
            <person name="LaButti K."/>
            <person name="Lagendijk E.L."/>
            <person name="Lapidus A."/>
            <person name="Levasseur A."/>
            <person name="Lindquist E."/>
            <person name="Lipzen A."/>
            <person name="Logrieco A.F."/>
            <person name="MacCabe A."/>
            <person name="Maekelae M.R."/>
            <person name="Malavazi I."/>
            <person name="Melin P."/>
            <person name="Meyer V."/>
            <person name="Mielnichuk N."/>
            <person name="Miskei M."/>
            <person name="Molnar A.P."/>
            <person name="Mule G."/>
            <person name="Ngan C.Y."/>
            <person name="Orejas M."/>
            <person name="Orosz E."/>
            <person name="Ouedraogo J.P."/>
            <person name="Overkamp K.M."/>
            <person name="Park H.-S."/>
            <person name="Perrone G."/>
            <person name="Piumi F."/>
            <person name="Punt P.J."/>
            <person name="Ram A.F."/>
            <person name="Ramon A."/>
            <person name="Rauscher S."/>
            <person name="Record E."/>
            <person name="Riano-Pachon D.M."/>
            <person name="Robert V."/>
            <person name="Roehrig J."/>
            <person name="Ruller R."/>
            <person name="Salamov A."/>
            <person name="Salih N.S."/>
            <person name="Samson R.A."/>
            <person name="Sandor E."/>
            <person name="Sanguinetti M."/>
            <person name="Schuetze T."/>
            <person name="Sepcic K."/>
            <person name="Shelest E."/>
            <person name="Sherlock G."/>
            <person name="Sophianopoulou V."/>
            <person name="Squina F.M."/>
            <person name="Sun H."/>
            <person name="Susca A."/>
            <person name="Todd R.B."/>
            <person name="Tsang A."/>
            <person name="Unkles S.E."/>
            <person name="van de Wiele N."/>
            <person name="van Rossen-Uffink D."/>
            <person name="Oliveira J.V."/>
            <person name="Vesth T.C."/>
            <person name="Visser J."/>
            <person name="Yu J.-H."/>
            <person name="Zhou M."/>
            <person name="Andersen M.R."/>
            <person name="Archer D.B."/>
            <person name="Baker S.E."/>
            <person name="Benoit I."/>
            <person name="Brakhage A.A."/>
            <person name="Braus G.H."/>
            <person name="Fischer R."/>
            <person name="Frisvad J.C."/>
            <person name="Goldman G.H."/>
            <person name="Houbraken J."/>
            <person name="Oakley B."/>
            <person name="Pocsi I."/>
            <person name="Scazzocchio C."/>
            <person name="Seiboth B."/>
            <person name="vanKuyk P.A."/>
            <person name="Wortman J."/>
            <person name="Dyer P.S."/>
            <person name="Grigoriev I.V."/>
        </authorList>
    </citation>
    <scope>NUCLEOTIDE SEQUENCE [LARGE SCALE GENOMIC DNA]</scope>
    <source>
        <strain evidence="2">CBS 516.65</strain>
    </source>
</reference>
<dbReference type="RefSeq" id="XP_022402245.1">
    <property type="nucleotide sequence ID" value="XM_022543400.1"/>
</dbReference>
<dbReference type="OrthoDB" id="5402033at2759"/>
<accession>A0A1L9VNP6</accession>
<name>A0A1L9VNP6_ASPGL</name>
<protein>
    <submittedName>
        <fullName evidence="1">Uncharacterized protein</fullName>
    </submittedName>
</protein>
<dbReference type="VEuPathDB" id="FungiDB:ASPGLDRAFT_24567"/>
<proteinExistence type="predicted"/>
<sequence>MVFSNLKTVPLPPLFAFFIYFTHAIATPENTDMSGLLQELKSQKDDRPMFRLDMHFLPGEKAVRENYKKQDQVFKMRRRYDVHPPPGTDFELPVMVRKYDDLGQALLICSKKRPA</sequence>
<evidence type="ECO:0000313" key="1">
    <source>
        <dbReference type="EMBL" id="OJJ85547.1"/>
    </source>
</evidence>